<evidence type="ECO:0000256" key="3">
    <source>
        <dbReference type="ARBA" id="ARBA00023004"/>
    </source>
</evidence>
<dbReference type="AlphaFoldDB" id="A0A2X0QSF5"/>
<keyword evidence="5" id="KW-0732">Signal</keyword>
<dbReference type="Gene3D" id="1.10.760.10">
    <property type="entry name" value="Cytochrome c-like domain"/>
    <property type="match status" value="1"/>
</dbReference>
<evidence type="ECO:0000256" key="4">
    <source>
        <dbReference type="PROSITE-ProRule" id="PRU00433"/>
    </source>
</evidence>
<dbReference type="InterPro" id="IPR003468">
    <property type="entry name" value="Cyt_c_oxidase_monohaem-su/FixO"/>
</dbReference>
<name>A0A2X0QSF5_9PROT</name>
<dbReference type="GO" id="GO:0020037">
    <property type="term" value="F:heme binding"/>
    <property type="evidence" value="ECO:0007669"/>
    <property type="project" value="InterPro"/>
</dbReference>
<dbReference type="GO" id="GO:0046872">
    <property type="term" value="F:metal ion binding"/>
    <property type="evidence" value="ECO:0007669"/>
    <property type="project" value="UniProtKB-KW"/>
</dbReference>
<keyword evidence="3 4" id="KW-0408">Iron</keyword>
<sequence>MRFREYKFGSRAFGAAFGLSMSITLLFPSFDLAASVSSEAGLEKQLASGWDSGWQTKDFFMEGKNKPLKVLVKKDPKTGETLQQPVYAYVYPAGISLPNGVTHTANLGRGVEEMSVNEGRIKEARVENGAVFLIEKTDKLLTFEDKPLAYMVNATATKGWTPDDVLKQAADTDVFHVGAGKTMFVREGCWWCHTLLPEQTQDWQVFGAPPMLGDFNGESPTAFGSDRKGPDLLHVGSRNASREWMMLHFFNPRLVQPHSIMPRFDYLWGEKDADGKTIDYAKWRQEYDEYREGKLVSAPDVPMYAKDSEIRKLIDFIVNLK</sequence>
<proteinExistence type="predicted"/>
<keyword evidence="1 4" id="KW-0349">Heme</keyword>
<dbReference type="Pfam" id="PF02433">
    <property type="entry name" value="FixO"/>
    <property type="match status" value="1"/>
</dbReference>
<feature type="chain" id="PRO_5015947273" evidence="5">
    <location>
        <begin position="34"/>
        <end position="321"/>
    </location>
</feature>
<dbReference type="InterPro" id="IPR036909">
    <property type="entry name" value="Cyt_c-like_dom_sf"/>
</dbReference>
<evidence type="ECO:0000259" key="6">
    <source>
        <dbReference type="PROSITE" id="PS51007"/>
    </source>
</evidence>
<protein>
    <submittedName>
        <fullName evidence="7">Cbb3-type cytochrome oxidase, cytochrome c subunit</fullName>
    </submittedName>
</protein>
<gene>
    <name evidence="7" type="primary">ccoO</name>
    <name evidence="7" type="ORF">NITFAB_0046</name>
</gene>
<organism evidence="7">
    <name type="scientific">Candidatus Nitrotoga fabula</name>
    <dbReference type="NCBI Taxonomy" id="2182327"/>
    <lineage>
        <taxon>Bacteria</taxon>
        <taxon>Pseudomonadati</taxon>
        <taxon>Pseudomonadota</taxon>
        <taxon>Betaproteobacteria</taxon>
        <taxon>Nitrosomonadales</taxon>
        <taxon>Gallionellaceae</taxon>
        <taxon>Candidatus Nitrotoga</taxon>
    </lineage>
</organism>
<evidence type="ECO:0000256" key="5">
    <source>
        <dbReference type="SAM" id="SignalP"/>
    </source>
</evidence>
<keyword evidence="2 4" id="KW-0479">Metal-binding</keyword>
<dbReference type="PROSITE" id="PS51007">
    <property type="entry name" value="CYTC"/>
    <property type="match status" value="1"/>
</dbReference>
<dbReference type="GO" id="GO:0009055">
    <property type="term" value="F:electron transfer activity"/>
    <property type="evidence" value="ECO:0007669"/>
    <property type="project" value="InterPro"/>
</dbReference>
<feature type="signal peptide" evidence="5">
    <location>
        <begin position="1"/>
        <end position="33"/>
    </location>
</feature>
<reference evidence="7" key="1">
    <citation type="submission" date="2018-05" db="EMBL/GenBank/DDBJ databases">
        <authorList>
            <person name="Lanie J.A."/>
            <person name="Ng W.-L."/>
            <person name="Kazmierczak K.M."/>
            <person name="Andrzejewski T.M."/>
            <person name="Davidsen T.M."/>
            <person name="Wayne K.J."/>
            <person name="Tettelin H."/>
            <person name="Glass J.I."/>
            <person name="Rusch D."/>
            <person name="Podicherti R."/>
            <person name="Tsui H.-C.T."/>
            <person name="Winkler M.E."/>
        </authorList>
    </citation>
    <scope>NUCLEOTIDE SEQUENCE</scope>
    <source>
        <strain evidence="7">KNB</strain>
    </source>
</reference>
<evidence type="ECO:0000256" key="2">
    <source>
        <dbReference type="ARBA" id="ARBA00022723"/>
    </source>
</evidence>
<accession>A0A2X0QSF5</accession>
<dbReference type="EMBL" id="LS423452">
    <property type="protein sequence ID" value="SPS04457.1"/>
    <property type="molecule type" value="Genomic_DNA"/>
</dbReference>
<dbReference type="InterPro" id="IPR009056">
    <property type="entry name" value="Cyt_c-like_dom"/>
</dbReference>
<dbReference type="SUPFAM" id="SSF46626">
    <property type="entry name" value="Cytochrome c"/>
    <property type="match status" value="1"/>
</dbReference>
<evidence type="ECO:0000313" key="7">
    <source>
        <dbReference type="EMBL" id="SPS04457.1"/>
    </source>
</evidence>
<feature type="domain" description="Cytochrome c" evidence="6">
    <location>
        <begin position="175"/>
        <end position="321"/>
    </location>
</feature>
<evidence type="ECO:0000256" key="1">
    <source>
        <dbReference type="ARBA" id="ARBA00022617"/>
    </source>
</evidence>